<evidence type="ECO:0008006" key="4">
    <source>
        <dbReference type="Google" id="ProtNLM"/>
    </source>
</evidence>
<organism evidence="3">
    <name type="scientific">marine sediment metagenome</name>
    <dbReference type="NCBI Taxonomy" id="412755"/>
    <lineage>
        <taxon>unclassified sequences</taxon>
        <taxon>metagenomes</taxon>
        <taxon>ecological metagenomes</taxon>
    </lineage>
</organism>
<feature type="non-terminal residue" evidence="3">
    <location>
        <position position="1"/>
    </location>
</feature>
<comment type="caution">
    <text evidence="3">The sequence shown here is derived from an EMBL/GenBank/DDBJ whole genome shotgun (WGS) entry which is preliminary data.</text>
</comment>
<dbReference type="GO" id="GO:0016757">
    <property type="term" value="F:glycosyltransferase activity"/>
    <property type="evidence" value="ECO:0007669"/>
    <property type="project" value="InterPro"/>
</dbReference>
<evidence type="ECO:0000259" key="2">
    <source>
        <dbReference type="Pfam" id="PF13439"/>
    </source>
</evidence>
<evidence type="ECO:0000313" key="3">
    <source>
        <dbReference type="EMBL" id="KKL59449.1"/>
    </source>
</evidence>
<dbReference type="AlphaFoldDB" id="A0A0F9DCS7"/>
<feature type="domain" description="Glycosyl transferase family 1" evidence="1">
    <location>
        <begin position="223"/>
        <end position="383"/>
    </location>
</feature>
<gene>
    <name evidence="3" type="ORF">LCGC14_2215230</name>
</gene>
<dbReference type="PANTHER" id="PTHR12526">
    <property type="entry name" value="GLYCOSYLTRANSFERASE"/>
    <property type="match status" value="1"/>
</dbReference>
<dbReference type="CDD" id="cd03801">
    <property type="entry name" value="GT4_PimA-like"/>
    <property type="match status" value="1"/>
</dbReference>
<feature type="domain" description="Glycosyltransferase subfamily 4-like N-terminal" evidence="2">
    <location>
        <begin position="9"/>
        <end position="192"/>
    </location>
</feature>
<dbReference type="Gene3D" id="3.40.50.2000">
    <property type="entry name" value="Glycogen Phosphorylase B"/>
    <property type="match status" value="2"/>
</dbReference>
<dbReference type="Pfam" id="PF00534">
    <property type="entry name" value="Glycos_transf_1"/>
    <property type="match status" value="1"/>
</dbReference>
<accession>A0A0F9DCS7</accession>
<dbReference type="InterPro" id="IPR001296">
    <property type="entry name" value="Glyco_trans_1"/>
</dbReference>
<proteinExistence type="predicted"/>
<dbReference type="InterPro" id="IPR028098">
    <property type="entry name" value="Glyco_trans_4-like_N"/>
</dbReference>
<name>A0A0F9DCS7_9ZZZZ</name>
<dbReference type="Pfam" id="PF13439">
    <property type="entry name" value="Glyco_transf_4"/>
    <property type="match status" value="1"/>
</dbReference>
<protein>
    <recommendedName>
        <fullName evidence="4">Glycosyl transferase family 1 domain-containing protein</fullName>
    </recommendedName>
</protein>
<evidence type="ECO:0000259" key="1">
    <source>
        <dbReference type="Pfam" id="PF00534"/>
    </source>
</evidence>
<dbReference type="EMBL" id="LAZR01029483">
    <property type="protein sequence ID" value="KKL59449.1"/>
    <property type="molecule type" value="Genomic_DNA"/>
</dbReference>
<reference evidence="3" key="1">
    <citation type="journal article" date="2015" name="Nature">
        <title>Complex archaea that bridge the gap between prokaryotes and eukaryotes.</title>
        <authorList>
            <person name="Spang A."/>
            <person name="Saw J.H."/>
            <person name="Jorgensen S.L."/>
            <person name="Zaremba-Niedzwiedzka K."/>
            <person name="Martijn J."/>
            <person name="Lind A.E."/>
            <person name="van Eijk R."/>
            <person name="Schleper C."/>
            <person name="Guy L."/>
            <person name="Ettema T.J."/>
        </authorList>
    </citation>
    <scope>NUCLEOTIDE SEQUENCE</scope>
</reference>
<sequence length="439" mass="49686">GKHPLKSSGGYATYTYALCKSLIELGHDVNTIVISDNNHIEESEIGRIHNVTSRFLPKKSSTTLTSTFFLWSHILDSSLRDLIENEKGKCVIYGIGPWGYAGIRARQKFKEKVKLVNVFFTAFPHESYWLMKGSDVKDYGLISRIKYSLIYLYARIILSVFEKASVIKSDRVLVHYDSAKNWLVTEYNVNPQMISKYPYYTEIYSKNSLYTKYDVSFTSTIKHDNTSKKFTCVSICRQEPRKGINYFLHALKKLKTKNVSIHAIVVGSGDLLEKNIELAKKLQIDDMVEFTGFVPQVLDILNRADVFVQPSLQEGSGSLSILEAFLSGVPVITTNCDGLPEDIQHGFNGLLIPRMNSQAISDSILNLYNDRELSKKLAENAKKIVMLLKEEEKIDVNLLLAACYLHDISHSAYSPGLEDLKSFMTNCGRNLYSTSSKFD</sequence>
<dbReference type="SUPFAM" id="SSF53756">
    <property type="entry name" value="UDP-Glycosyltransferase/glycogen phosphorylase"/>
    <property type="match status" value="1"/>
</dbReference>